<gene>
    <name evidence="1" type="ORF">CIAN88_11425</name>
</gene>
<comment type="caution">
    <text evidence="1">The sequence shown here is derived from an EMBL/GenBank/DDBJ whole genome shotgun (WGS) entry which is preliminary data.</text>
</comment>
<proteinExistence type="predicted"/>
<dbReference type="AlphaFoldDB" id="A0A099I671"/>
<accession>A0A099I671</accession>
<name>A0A099I671_CLOIN</name>
<evidence type="ECO:0000313" key="1">
    <source>
        <dbReference type="EMBL" id="KGJ53076.1"/>
    </source>
</evidence>
<reference evidence="1 2" key="1">
    <citation type="submission" date="2014-08" db="EMBL/GenBank/DDBJ databases">
        <title>Clostridium innocuum, an unnegligible vancomycin-resistant pathogen causing extra-intestinal infections.</title>
        <authorList>
            <person name="Feng Y."/>
            <person name="Chiu C.-H."/>
        </authorList>
    </citation>
    <scope>NUCLEOTIDE SEQUENCE [LARGE SCALE GENOMIC DNA]</scope>
    <source>
        <strain evidence="1 2">AN88</strain>
    </source>
</reference>
<dbReference type="EMBL" id="JQIF01000048">
    <property type="protein sequence ID" value="KGJ53076.1"/>
    <property type="molecule type" value="Genomic_DNA"/>
</dbReference>
<organism evidence="1 2">
    <name type="scientific">Clostridium innocuum</name>
    <dbReference type="NCBI Taxonomy" id="1522"/>
    <lineage>
        <taxon>Bacteria</taxon>
        <taxon>Bacillati</taxon>
        <taxon>Bacillota</taxon>
        <taxon>Clostridia</taxon>
        <taxon>Eubacteriales</taxon>
        <taxon>Clostridiaceae</taxon>
        <taxon>Clostridium</taxon>
    </lineage>
</organism>
<sequence>MNDFPQNYFILSPFQNNNYHIQRRCFPQGIFFVNQRKTHRFLMIHTFAQGVMKYNQMHAVAISLMRSLPEG</sequence>
<dbReference type="Proteomes" id="UP000030008">
    <property type="component" value="Unassembled WGS sequence"/>
</dbReference>
<evidence type="ECO:0000313" key="2">
    <source>
        <dbReference type="Proteomes" id="UP000030008"/>
    </source>
</evidence>
<protein>
    <submittedName>
        <fullName evidence="1">Uncharacterized protein</fullName>
    </submittedName>
</protein>